<evidence type="ECO:0000313" key="3">
    <source>
        <dbReference type="EMBL" id="MBC5736254.1"/>
    </source>
</evidence>
<dbReference type="Gene3D" id="3.30.70.360">
    <property type="match status" value="1"/>
</dbReference>
<dbReference type="RefSeq" id="WP_186918601.1">
    <property type="nucleotide sequence ID" value="NZ_JACOPQ010000002.1"/>
</dbReference>
<dbReference type="GO" id="GO:0016805">
    <property type="term" value="F:dipeptidase activity"/>
    <property type="evidence" value="ECO:0007669"/>
    <property type="project" value="InterPro"/>
</dbReference>
<dbReference type="InterPro" id="IPR002933">
    <property type="entry name" value="Peptidase_M20"/>
</dbReference>
<comment type="caution">
    <text evidence="3">The sequence shown here is derived from an EMBL/GenBank/DDBJ whole genome shotgun (WGS) entry which is preliminary data.</text>
</comment>
<dbReference type="PIRSF" id="PIRSF037226">
    <property type="entry name" value="Amidohydrolase_ACY1L2_prd"/>
    <property type="match status" value="1"/>
</dbReference>
<comment type="similarity">
    <text evidence="1">Belongs to the peptidase M20A family.</text>
</comment>
<dbReference type="InterPro" id="IPR011650">
    <property type="entry name" value="Peptidase_M20_dimer"/>
</dbReference>
<evidence type="ECO:0000259" key="2">
    <source>
        <dbReference type="Pfam" id="PF07687"/>
    </source>
</evidence>
<dbReference type="PANTHER" id="PTHR30575:SF0">
    <property type="entry name" value="XAA-ARG DIPEPTIDASE"/>
    <property type="match status" value="1"/>
</dbReference>
<evidence type="ECO:0000313" key="4">
    <source>
        <dbReference type="Proteomes" id="UP000607645"/>
    </source>
</evidence>
<dbReference type="GO" id="GO:0071713">
    <property type="term" value="F:para-aminobenzoyl-glutamate hydrolase activity"/>
    <property type="evidence" value="ECO:0007669"/>
    <property type="project" value="TreeGrafter"/>
</dbReference>
<dbReference type="Pfam" id="PF07687">
    <property type="entry name" value="M20_dimer"/>
    <property type="match status" value="1"/>
</dbReference>
<gene>
    <name evidence="3" type="ORF">H8S62_04420</name>
</gene>
<dbReference type="Gene3D" id="3.40.630.10">
    <property type="entry name" value="Zn peptidases"/>
    <property type="match status" value="1"/>
</dbReference>
<organism evidence="3 4">
    <name type="scientific">Lawsonibacter faecis</name>
    <dbReference type="NCBI Taxonomy" id="2763052"/>
    <lineage>
        <taxon>Bacteria</taxon>
        <taxon>Bacillati</taxon>
        <taxon>Bacillota</taxon>
        <taxon>Clostridia</taxon>
        <taxon>Eubacteriales</taxon>
        <taxon>Oscillospiraceae</taxon>
        <taxon>Lawsonibacter</taxon>
    </lineage>
</organism>
<protein>
    <recommendedName>
        <fullName evidence="1">Peptidase M20 domain-containing protein 2</fullName>
    </recommendedName>
</protein>
<dbReference type="InterPro" id="IPR036264">
    <property type="entry name" value="Bact_exopeptidase_dim_dom"/>
</dbReference>
<evidence type="ECO:0000256" key="1">
    <source>
        <dbReference type="PIRNR" id="PIRNR037226"/>
    </source>
</evidence>
<dbReference type="FunFam" id="3.30.70.360:FF:000004">
    <property type="entry name" value="Peptidase M20 domain-containing protein 2"/>
    <property type="match status" value="1"/>
</dbReference>
<dbReference type="GO" id="GO:0005737">
    <property type="term" value="C:cytoplasm"/>
    <property type="evidence" value="ECO:0007669"/>
    <property type="project" value="TreeGrafter"/>
</dbReference>
<dbReference type="PANTHER" id="PTHR30575">
    <property type="entry name" value="PEPTIDASE M20"/>
    <property type="match status" value="1"/>
</dbReference>
<sequence length="393" mass="42883">MYALDTRLTESVRRYFDLCREHADYITDHPELGCEEHLACGRYVNLLEEHGWQVETPVAGVPCSFRAVRKDRLDDAGPRAVLMCEYDALPEVGHGCGHSMSGSASLLAALALADAYPDLPLRIDLMGTPGEEYPGGKVMLADAGAFGGYEFAAMAHMMDYNAPGFGVLACNDRYITFRGKAAHASAMPEKGINALNAARIFMDAMDMWRQHLPKYSQIHGVVAKGGDLPSIVPDDVELNYYFRARTLKELLDLNAKAEKCAEGAALCTGCTCECAQQYLTYADLSNPPAGLEALRDIFDALDLPVREPGDPSGSTDAGNVDQIIPTFHPLVSVSGGRPQVVHDKGFTALMKCESGYRGLYNAAVLLASFALRLAGEPERLAEIQRWHQEYRGL</sequence>
<feature type="domain" description="Peptidase M20 dimerisation" evidence="2">
    <location>
        <begin position="175"/>
        <end position="262"/>
    </location>
</feature>
<dbReference type="InterPro" id="IPR052030">
    <property type="entry name" value="Peptidase_M20/M20A_hydrolases"/>
</dbReference>
<dbReference type="EMBL" id="JACOPQ010000002">
    <property type="protein sequence ID" value="MBC5736254.1"/>
    <property type="molecule type" value="Genomic_DNA"/>
</dbReference>
<dbReference type="SUPFAM" id="SSF55031">
    <property type="entry name" value="Bacterial exopeptidase dimerisation domain"/>
    <property type="match status" value="1"/>
</dbReference>
<dbReference type="SUPFAM" id="SSF53187">
    <property type="entry name" value="Zn-dependent exopeptidases"/>
    <property type="match status" value="1"/>
</dbReference>
<reference evidence="3" key="1">
    <citation type="submission" date="2020-08" db="EMBL/GenBank/DDBJ databases">
        <title>Genome public.</title>
        <authorList>
            <person name="Liu C."/>
            <person name="Sun Q."/>
        </authorList>
    </citation>
    <scope>NUCLEOTIDE SEQUENCE</scope>
    <source>
        <strain evidence="3">NSJ-52</strain>
    </source>
</reference>
<dbReference type="GO" id="GO:0046657">
    <property type="term" value="P:folic acid catabolic process"/>
    <property type="evidence" value="ECO:0007669"/>
    <property type="project" value="TreeGrafter"/>
</dbReference>
<proteinExistence type="inferred from homology"/>
<dbReference type="Proteomes" id="UP000607645">
    <property type="component" value="Unassembled WGS sequence"/>
</dbReference>
<dbReference type="AlphaFoldDB" id="A0A8J6JJ80"/>
<dbReference type="InterPro" id="IPR017144">
    <property type="entry name" value="Xaa-Arg_dipeptidase"/>
</dbReference>
<accession>A0A8J6JJ80</accession>
<dbReference type="Pfam" id="PF01546">
    <property type="entry name" value="Peptidase_M20"/>
    <property type="match status" value="1"/>
</dbReference>
<keyword evidence="4" id="KW-1185">Reference proteome</keyword>
<name>A0A8J6JJ80_9FIRM</name>